<dbReference type="UniPathway" id="UPA00557">
    <property type="reaction ID" value="UER00614"/>
</dbReference>
<keyword evidence="16" id="KW-0594">Phospholipid biosynthesis</keyword>
<evidence type="ECO:0000256" key="17">
    <source>
        <dbReference type="ARBA" id="ARBA00023264"/>
    </source>
</evidence>
<evidence type="ECO:0000256" key="19">
    <source>
        <dbReference type="SAM" id="Phobius"/>
    </source>
</evidence>
<evidence type="ECO:0000256" key="11">
    <source>
        <dbReference type="ARBA" id="ARBA00022692"/>
    </source>
</evidence>
<evidence type="ECO:0000256" key="10">
    <source>
        <dbReference type="ARBA" id="ARBA00022679"/>
    </source>
</evidence>
<comment type="pathway">
    <text evidence="3 18">Phospholipid metabolism; CDP-diacylglycerol biosynthesis; CDP-diacylglycerol from sn-glycerol 3-phosphate: step 3/3.</text>
</comment>
<evidence type="ECO:0000256" key="13">
    <source>
        <dbReference type="ARBA" id="ARBA00022989"/>
    </source>
</evidence>
<protein>
    <recommendedName>
        <fullName evidence="7 18">Phosphatidate cytidylyltransferase</fullName>
        <ecNumber evidence="6 18">2.7.7.41</ecNumber>
    </recommendedName>
</protein>
<keyword evidence="9" id="KW-0444">Lipid biosynthesis</keyword>
<dbReference type="InterPro" id="IPR000374">
    <property type="entry name" value="PC_trans"/>
</dbReference>
<evidence type="ECO:0000256" key="7">
    <source>
        <dbReference type="ARBA" id="ARBA00019373"/>
    </source>
</evidence>
<evidence type="ECO:0000256" key="5">
    <source>
        <dbReference type="ARBA" id="ARBA00010185"/>
    </source>
</evidence>
<dbReference type="GO" id="GO:0016024">
    <property type="term" value="P:CDP-diacylglycerol biosynthetic process"/>
    <property type="evidence" value="ECO:0007669"/>
    <property type="project" value="UniProtKB-UniPathway"/>
</dbReference>
<proteinExistence type="inferred from homology"/>
<dbReference type="PANTHER" id="PTHR46382:SF1">
    <property type="entry name" value="PHOSPHATIDATE CYTIDYLYLTRANSFERASE"/>
    <property type="match status" value="1"/>
</dbReference>
<evidence type="ECO:0000256" key="3">
    <source>
        <dbReference type="ARBA" id="ARBA00005119"/>
    </source>
</evidence>
<keyword evidence="15 19" id="KW-0472">Membrane</keyword>
<dbReference type="EC" id="2.7.7.41" evidence="6 18"/>
<evidence type="ECO:0000313" key="20">
    <source>
        <dbReference type="EMBL" id="OYQ33806.1"/>
    </source>
</evidence>
<evidence type="ECO:0000256" key="16">
    <source>
        <dbReference type="ARBA" id="ARBA00023209"/>
    </source>
</evidence>
<accession>A0A255YX48</accession>
<dbReference type="Proteomes" id="UP000216998">
    <property type="component" value="Unassembled WGS sequence"/>
</dbReference>
<evidence type="ECO:0000256" key="4">
    <source>
        <dbReference type="ARBA" id="ARBA00005189"/>
    </source>
</evidence>
<evidence type="ECO:0000256" key="18">
    <source>
        <dbReference type="RuleBase" id="RU003938"/>
    </source>
</evidence>
<evidence type="ECO:0000256" key="9">
    <source>
        <dbReference type="ARBA" id="ARBA00022516"/>
    </source>
</evidence>
<feature type="transmembrane region" description="Helical" evidence="19">
    <location>
        <begin position="26"/>
        <end position="45"/>
    </location>
</feature>
<feature type="transmembrane region" description="Helical" evidence="19">
    <location>
        <begin position="93"/>
        <end position="115"/>
    </location>
</feature>
<dbReference type="GO" id="GO:0005886">
    <property type="term" value="C:plasma membrane"/>
    <property type="evidence" value="ECO:0007669"/>
    <property type="project" value="UniProtKB-SubCell"/>
</dbReference>
<keyword evidence="21" id="KW-1185">Reference proteome</keyword>
<comment type="caution">
    <text evidence="20">The sequence shown here is derived from an EMBL/GenBank/DDBJ whole genome shotgun (WGS) entry which is preliminary data.</text>
</comment>
<evidence type="ECO:0000256" key="6">
    <source>
        <dbReference type="ARBA" id="ARBA00012487"/>
    </source>
</evidence>
<dbReference type="Pfam" id="PF01148">
    <property type="entry name" value="CTP_transf_1"/>
    <property type="match status" value="1"/>
</dbReference>
<evidence type="ECO:0000256" key="15">
    <source>
        <dbReference type="ARBA" id="ARBA00023136"/>
    </source>
</evidence>
<evidence type="ECO:0000256" key="1">
    <source>
        <dbReference type="ARBA" id="ARBA00001698"/>
    </source>
</evidence>
<comment type="pathway">
    <text evidence="4">Lipid metabolism.</text>
</comment>
<dbReference type="EMBL" id="NOXU01000030">
    <property type="protein sequence ID" value="OYQ33806.1"/>
    <property type="molecule type" value="Genomic_DNA"/>
</dbReference>
<dbReference type="PROSITE" id="PS01315">
    <property type="entry name" value="CDS"/>
    <property type="match status" value="1"/>
</dbReference>
<evidence type="ECO:0000313" key="21">
    <source>
        <dbReference type="Proteomes" id="UP000216998"/>
    </source>
</evidence>
<comment type="catalytic activity">
    <reaction evidence="1 18">
        <text>a 1,2-diacyl-sn-glycero-3-phosphate + CTP + H(+) = a CDP-1,2-diacyl-sn-glycerol + diphosphate</text>
        <dbReference type="Rhea" id="RHEA:16229"/>
        <dbReference type="ChEBI" id="CHEBI:15378"/>
        <dbReference type="ChEBI" id="CHEBI:33019"/>
        <dbReference type="ChEBI" id="CHEBI:37563"/>
        <dbReference type="ChEBI" id="CHEBI:58332"/>
        <dbReference type="ChEBI" id="CHEBI:58608"/>
        <dbReference type="EC" id="2.7.7.41"/>
    </reaction>
</comment>
<comment type="similarity">
    <text evidence="5 18">Belongs to the CDS family.</text>
</comment>
<evidence type="ECO:0000256" key="12">
    <source>
        <dbReference type="ARBA" id="ARBA00022695"/>
    </source>
</evidence>
<keyword evidence="10 18" id="KW-0808">Transferase</keyword>
<dbReference type="PANTHER" id="PTHR46382">
    <property type="entry name" value="PHOSPHATIDATE CYTIDYLYLTRANSFERASE"/>
    <property type="match status" value="1"/>
</dbReference>
<evidence type="ECO:0000256" key="14">
    <source>
        <dbReference type="ARBA" id="ARBA00023098"/>
    </source>
</evidence>
<organism evidence="20 21">
    <name type="scientific">Niveispirillum lacus</name>
    <dbReference type="NCBI Taxonomy" id="1981099"/>
    <lineage>
        <taxon>Bacteria</taxon>
        <taxon>Pseudomonadati</taxon>
        <taxon>Pseudomonadota</taxon>
        <taxon>Alphaproteobacteria</taxon>
        <taxon>Rhodospirillales</taxon>
        <taxon>Azospirillaceae</taxon>
        <taxon>Niveispirillum</taxon>
    </lineage>
</organism>
<feature type="transmembrane region" description="Helical" evidence="19">
    <location>
        <begin position="135"/>
        <end position="157"/>
    </location>
</feature>
<dbReference type="GO" id="GO:0004605">
    <property type="term" value="F:phosphatidate cytidylyltransferase activity"/>
    <property type="evidence" value="ECO:0007669"/>
    <property type="project" value="UniProtKB-EC"/>
</dbReference>
<keyword evidence="13 19" id="KW-1133">Transmembrane helix</keyword>
<reference evidence="20 21" key="1">
    <citation type="submission" date="2017-07" db="EMBL/GenBank/DDBJ databases">
        <title>Niveispirillum cyanobacteriorum sp. nov., isolated from cyanobacterial aggregates in a eutrophic lake.</title>
        <authorList>
            <person name="Cai H."/>
        </authorList>
    </citation>
    <scope>NUCLEOTIDE SEQUENCE [LARGE SCALE GENOMIC DNA]</scope>
    <source>
        <strain evidence="21">TH1-14</strain>
    </source>
</reference>
<keyword evidence="11 18" id="KW-0812">Transmembrane</keyword>
<sequence>MLVLAIAVLSGWEYFRLVRQGRHRPGHFAFMPFYIGLPFISMLWLRLESGPYGLALFLFLMLSIWATDIGAYAAGKSIGGPKLAPRISPKKTWAGLIGGMAASACLGGLFGAAQSGDWLPGWLVPPAATDVPHDVSLAAIAAYAAIGAVLAVAGQAGDLFESYMKRRVDVKDSSTLIPGHGGILDRIDGLLFAAPLYALFEMTAGEWVRFW</sequence>
<feature type="transmembrane region" description="Helical" evidence="19">
    <location>
        <begin position="51"/>
        <end position="73"/>
    </location>
</feature>
<keyword evidence="17" id="KW-1208">Phospholipid metabolism</keyword>
<keyword evidence="14" id="KW-0443">Lipid metabolism</keyword>
<keyword evidence="12 18" id="KW-0548">Nucleotidyltransferase</keyword>
<keyword evidence="8" id="KW-1003">Cell membrane</keyword>
<comment type="subcellular location">
    <subcellularLocation>
        <location evidence="2">Cell membrane</location>
        <topology evidence="2">Multi-pass membrane protein</topology>
    </subcellularLocation>
</comment>
<name>A0A255YX48_9PROT</name>
<evidence type="ECO:0000256" key="8">
    <source>
        <dbReference type="ARBA" id="ARBA00022475"/>
    </source>
</evidence>
<dbReference type="AlphaFoldDB" id="A0A255YX48"/>
<gene>
    <name evidence="20" type="ORF">CHU95_13875</name>
</gene>
<evidence type="ECO:0000256" key="2">
    <source>
        <dbReference type="ARBA" id="ARBA00004651"/>
    </source>
</evidence>